<dbReference type="STRING" id="443156.SAMN04489867_0574"/>
<dbReference type="AlphaFoldDB" id="A0A1H0MD70"/>
<organism evidence="1 2">
    <name type="scientific">Pedococcus dokdonensis</name>
    <dbReference type="NCBI Taxonomy" id="443156"/>
    <lineage>
        <taxon>Bacteria</taxon>
        <taxon>Bacillati</taxon>
        <taxon>Actinomycetota</taxon>
        <taxon>Actinomycetes</taxon>
        <taxon>Micrococcales</taxon>
        <taxon>Intrasporangiaceae</taxon>
        <taxon>Pedococcus</taxon>
    </lineage>
</organism>
<sequence>MGPDAVNVNIGEEFVLLASGEAPTGTELSTRQVRVGNTDLRVGIDSDGFRHLLVQVPEEITGDRQSAALVLGTRILAVGSESVVYADLKCLDTRLALVFERLVADVAARIDAGDRPGAALLTALHEWRDLFRGVPSGPTREQVVGLIGELEVLGRLSGSVGIVQALDAWWGPDGHAHDFYSSAARAIEVKTTRSLEGNRIHVSNAAQLDPTDLADLCLAVFRLKEDRRAPSLDERIESLLELGYPAAELLAKIEGAGYVYETPIPFNTRFAVTSDRWWVVGADFPGVRESRLGPTALRGVSAIKYELSLDAVGAPMTAEHVDALVRGWRNDG</sequence>
<name>A0A1H0MD70_9MICO</name>
<proteinExistence type="predicted"/>
<reference evidence="2" key="1">
    <citation type="submission" date="2016-10" db="EMBL/GenBank/DDBJ databases">
        <authorList>
            <person name="Varghese N."/>
            <person name="Submissions S."/>
        </authorList>
    </citation>
    <scope>NUCLEOTIDE SEQUENCE [LARGE SCALE GENOMIC DNA]</scope>
    <source>
        <strain evidence="2">DSM 22329</strain>
    </source>
</reference>
<dbReference type="Proteomes" id="UP000199077">
    <property type="component" value="Chromosome I"/>
</dbReference>
<evidence type="ECO:0000313" key="2">
    <source>
        <dbReference type="Proteomes" id="UP000199077"/>
    </source>
</evidence>
<dbReference type="Pfam" id="PF14390">
    <property type="entry name" value="DUF4420"/>
    <property type="match status" value="1"/>
</dbReference>
<evidence type="ECO:0000313" key="1">
    <source>
        <dbReference type="EMBL" id="SDO78379.1"/>
    </source>
</evidence>
<dbReference type="EMBL" id="LT629711">
    <property type="protein sequence ID" value="SDO78379.1"/>
    <property type="molecule type" value="Genomic_DNA"/>
</dbReference>
<keyword evidence="2" id="KW-1185">Reference proteome</keyword>
<accession>A0A1H0MD70</accession>
<dbReference type="InterPro" id="IPR025534">
    <property type="entry name" value="DUF4420"/>
</dbReference>
<protein>
    <submittedName>
        <fullName evidence="1">Putative PD-(D/E)XK family member</fullName>
    </submittedName>
</protein>
<gene>
    <name evidence="1" type="ORF">SAMN04489867_0574</name>
</gene>